<dbReference type="InterPro" id="IPR020843">
    <property type="entry name" value="ER"/>
</dbReference>
<dbReference type="RefSeq" id="WP_173095473.1">
    <property type="nucleotide sequence ID" value="NZ_CP053892.1"/>
</dbReference>
<sequence>MRAVRFAEYGAPSVLKVVETDVPEPGPGQIRVAVRAAGVNPIDVKVRSGSMSGGEPLAAPRSLGSEVAGVVDAVGDGVTDVSAGDAVAGWPIGGGGYADYALMSVYAAKPDALTWEQAAALPVAGEAALRSLRALKPGRGETLLINGASGAVGALATQIAVADGVTVIGTAGPANLDRVRALGATATTHGPGLADRVRDLAPQGVDAVLDAAGHGALPDAIALRGGVDRVVTIADPAAFDLGVPFLSGGPEDQTADVLRTLLEAAAQGRITPPAAQSLGLDQAVRAHELLEGRGSGKIVLIP</sequence>
<dbReference type="AlphaFoldDB" id="A0A7D3VS16"/>
<proteinExistence type="predicted"/>
<dbReference type="InterPro" id="IPR011032">
    <property type="entry name" value="GroES-like_sf"/>
</dbReference>
<dbReference type="EC" id="1.6.5.5" evidence="3"/>
<feature type="domain" description="Enoyl reductase (ER)" evidence="2">
    <location>
        <begin position="10"/>
        <end position="300"/>
    </location>
</feature>
<dbReference type="Pfam" id="PF13602">
    <property type="entry name" value="ADH_zinc_N_2"/>
    <property type="match status" value="1"/>
</dbReference>
<evidence type="ECO:0000313" key="3">
    <source>
        <dbReference type="EMBL" id="QKG21150.1"/>
    </source>
</evidence>
<dbReference type="PANTHER" id="PTHR44154:SF1">
    <property type="entry name" value="QUINONE OXIDOREDUCTASE"/>
    <property type="match status" value="1"/>
</dbReference>
<dbReference type="GO" id="GO:0003960">
    <property type="term" value="F:quinone reductase (NADPH) activity"/>
    <property type="evidence" value="ECO:0007669"/>
    <property type="project" value="UniProtKB-EC"/>
</dbReference>
<protein>
    <submittedName>
        <fullName evidence="3">Alcohol dehydrogenase GroES domain protein</fullName>
        <ecNumber evidence="3">1.6.5.5</ecNumber>
    </submittedName>
</protein>
<dbReference type="SUPFAM" id="SSF50129">
    <property type="entry name" value="GroES-like"/>
    <property type="match status" value="1"/>
</dbReference>
<organism evidence="3 4">
    <name type="scientific">Actinomadura verrucosospora</name>
    <dbReference type="NCBI Taxonomy" id="46165"/>
    <lineage>
        <taxon>Bacteria</taxon>
        <taxon>Bacillati</taxon>
        <taxon>Actinomycetota</taxon>
        <taxon>Actinomycetes</taxon>
        <taxon>Streptosporangiales</taxon>
        <taxon>Thermomonosporaceae</taxon>
        <taxon>Actinomadura</taxon>
    </lineage>
</organism>
<keyword evidence="4" id="KW-1185">Reference proteome</keyword>
<evidence type="ECO:0000313" key="4">
    <source>
        <dbReference type="Proteomes" id="UP000501240"/>
    </source>
</evidence>
<dbReference type="Gene3D" id="3.40.50.720">
    <property type="entry name" value="NAD(P)-binding Rossmann-like Domain"/>
    <property type="match status" value="1"/>
</dbReference>
<dbReference type="Gene3D" id="3.90.180.10">
    <property type="entry name" value="Medium-chain alcohol dehydrogenases, catalytic domain"/>
    <property type="match status" value="1"/>
</dbReference>
<dbReference type="InterPro" id="IPR013154">
    <property type="entry name" value="ADH-like_N"/>
</dbReference>
<dbReference type="EMBL" id="CP053892">
    <property type="protein sequence ID" value="QKG21150.1"/>
    <property type="molecule type" value="Genomic_DNA"/>
</dbReference>
<accession>A0A7D3VS16</accession>
<gene>
    <name evidence="3" type="ORF">ACTIVE_2788</name>
</gene>
<name>A0A7D3VS16_ACTVE</name>
<dbReference type="SMART" id="SM00829">
    <property type="entry name" value="PKS_ER"/>
    <property type="match status" value="1"/>
</dbReference>
<dbReference type="InterPro" id="IPR036291">
    <property type="entry name" value="NAD(P)-bd_dom_sf"/>
</dbReference>
<evidence type="ECO:0000256" key="1">
    <source>
        <dbReference type="ARBA" id="ARBA00022857"/>
    </source>
</evidence>
<evidence type="ECO:0000259" key="2">
    <source>
        <dbReference type="SMART" id="SM00829"/>
    </source>
</evidence>
<dbReference type="Pfam" id="PF08240">
    <property type="entry name" value="ADH_N"/>
    <property type="match status" value="1"/>
</dbReference>
<dbReference type="SUPFAM" id="SSF51735">
    <property type="entry name" value="NAD(P)-binding Rossmann-fold domains"/>
    <property type="match status" value="1"/>
</dbReference>
<reference evidence="3 4" key="1">
    <citation type="submission" date="2020-05" db="EMBL/GenBank/DDBJ databases">
        <title>Actinomadura verrucosospora NRRL-B18236 (PFL_A860) Genome sequencing and assembly.</title>
        <authorList>
            <person name="Samborskyy M."/>
        </authorList>
    </citation>
    <scope>NUCLEOTIDE SEQUENCE [LARGE SCALE GENOMIC DNA]</scope>
    <source>
        <strain evidence="3 4">NRRL:B18236</strain>
    </source>
</reference>
<dbReference type="InterPro" id="IPR051603">
    <property type="entry name" value="Zinc-ADH_QOR/CCCR"/>
</dbReference>
<dbReference type="CDD" id="cd05289">
    <property type="entry name" value="MDR_like_2"/>
    <property type="match status" value="1"/>
</dbReference>
<dbReference type="Proteomes" id="UP000501240">
    <property type="component" value="Chromosome"/>
</dbReference>
<keyword evidence="3" id="KW-0560">Oxidoreductase</keyword>
<dbReference type="PANTHER" id="PTHR44154">
    <property type="entry name" value="QUINONE OXIDOREDUCTASE"/>
    <property type="match status" value="1"/>
</dbReference>
<keyword evidence="1" id="KW-0521">NADP</keyword>